<dbReference type="InterPro" id="IPR001878">
    <property type="entry name" value="Znf_CCHC"/>
</dbReference>
<dbReference type="AlphaFoldDB" id="A0AAD7JLZ1"/>
<evidence type="ECO:0000313" key="5">
    <source>
        <dbReference type="Proteomes" id="UP001215598"/>
    </source>
</evidence>
<dbReference type="PANTHER" id="PTHR22639:SF3">
    <property type="entry name" value="ZINC FINGER CCHC DOMAIN-CONTAINING PROTEIN 3"/>
    <property type="match status" value="1"/>
</dbReference>
<dbReference type="GO" id="GO:0008270">
    <property type="term" value="F:zinc ion binding"/>
    <property type="evidence" value="ECO:0007669"/>
    <property type="project" value="UniProtKB-KW"/>
</dbReference>
<dbReference type="SUPFAM" id="SSF57756">
    <property type="entry name" value="Retrovirus zinc finger-like domains"/>
    <property type="match status" value="2"/>
</dbReference>
<dbReference type="PANTHER" id="PTHR22639">
    <property type="entry name" value="GAG-RELATED PROTEIN"/>
    <property type="match status" value="1"/>
</dbReference>
<keyword evidence="2" id="KW-0863">Zinc-finger</keyword>
<organism evidence="4 5">
    <name type="scientific">Mycena metata</name>
    <dbReference type="NCBI Taxonomy" id="1033252"/>
    <lineage>
        <taxon>Eukaryota</taxon>
        <taxon>Fungi</taxon>
        <taxon>Dikarya</taxon>
        <taxon>Basidiomycota</taxon>
        <taxon>Agaricomycotina</taxon>
        <taxon>Agaricomycetes</taxon>
        <taxon>Agaricomycetidae</taxon>
        <taxon>Agaricales</taxon>
        <taxon>Marasmiineae</taxon>
        <taxon>Mycenaceae</taxon>
        <taxon>Mycena</taxon>
    </lineage>
</organism>
<gene>
    <name evidence="4" type="ORF">B0H16DRAFT_1716656</name>
</gene>
<comment type="caution">
    <text evidence="4">The sequence shown here is derived from an EMBL/GenBank/DDBJ whole genome shotgun (WGS) entry which is preliminary data.</text>
</comment>
<keyword evidence="2" id="KW-0862">Zinc</keyword>
<reference evidence="4" key="1">
    <citation type="submission" date="2023-03" db="EMBL/GenBank/DDBJ databases">
        <title>Massive genome expansion in bonnet fungi (Mycena s.s.) driven by repeated elements and novel gene families across ecological guilds.</title>
        <authorList>
            <consortium name="Lawrence Berkeley National Laboratory"/>
            <person name="Harder C.B."/>
            <person name="Miyauchi S."/>
            <person name="Viragh M."/>
            <person name="Kuo A."/>
            <person name="Thoen E."/>
            <person name="Andreopoulos B."/>
            <person name="Lu D."/>
            <person name="Skrede I."/>
            <person name="Drula E."/>
            <person name="Henrissat B."/>
            <person name="Morin E."/>
            <person name="Kohler A."/>
            <person name="Barry K."/>
            <person name="LaButti K."/>
            <person name="Morin E."/>
            <person name="Salamov A."/>
            <person name="Lipzen A."/>
            <person name="Mereny Z."/>
            <person name="Hegedus B."/>
            <person name="Baldrian P."/>
            <person name="Stursova M."/>
            <person name="Weitz H."/>
            <person name="Taylor A."/>
            <person name="Grigoriev I.V."/>
            <person name="Nagy L.G."/>
            <person name="Martin F."/>
            <person name="Kauserud H."/>
        </authorList>
    </citation>
    <scope>NUCLEOTIDE SEQUENCE</scope>
    <source>
        <strain evidence="4">CBHHK182m</strain>
    </source>
</reference>
<sequence>MFSALRLRTAAVAVRGARIQVLRLPPVSLRPLSTTAQLWAEAVVATRSPYRWNPPKLEGHRAQHCREPVICIACGIEGHTRRDCPNPDPARIEAIYAVKKCFRCGEAGHESPDCTQPPPNCYSCGVNDHGISKCPTRKAEVAANQAAVQAAKAAKIAAVDAAWDALTEEERAAIKAAGRAQREAAKAAREATAAVSAAKAAETAEATPA</sequence>
<dbReference type="Gene3D" id="4.10.60.10">
    <property type="entry name" value="Zinc finger, CCHC-type"/>
    <property type="match status" value="2"/>
</dbReference>
<dbReference type="EMBL" id="JARKIB010000021">
    <property type="protein sequence ID" value="KAJ7767739.1"/>
    <property type="molecule type" value="Genomic_DNA"/>
</dbReference>
<evidence type="ECO:0000256" key="1">
    <source>
        <dbReference type="ARBA" id="ARBA00022664"/>
    </source>
</evidence>
<accession>A0AAD7JLZ1</accession>
<dbReference type="GO" id="GO:0006397">
    <property type="term" value="P:mRNA processing"/>
    <property type="evidence" value="ECO:0007669"/>
    <property type="project" value="UniProtKB-KW"/>
</dbReference>
<protein>
    <recommendedName>
        <fullName evidence="3">CCHC-type domain-containing protein</fullName>
    </recommendedName>
</protein>
<dbReference type="InterPro" id="IPR036875">
    <property type="entry name" value="Znf_CCHC_sf"/>
</dbReference>
<dbReference type="Proteomes" id="UP001215598">
    <property type="component" value="Unassembled WGS sequence"/>
</dbReference>
<dbReference type="InterPro" id="IPR042509">
    <property type="entry name" value="ZCCHC3"/>
</dbReference>
<keyword evidence="2" id="KW-0479">Metal-binding</keyword>
<proteinExistence type="predicted"/>
<dbReference type="GO" id="GO:0003690">
    <property type="term" value="F:double-stranded DNA binding"/>
    <property type="evidence" value="ECO:0007669"/>
    <property type="project" value="InterPro"/>
</dbReference>
<evidence type="ECO:0000313" key="4">
    <source>
        <dbReference type="EMBL" id="KAJ7767739.1"/>
    </source>
</evidence>
<evidence type="ECO:0000259" key="3">
    <source>
        <dbReference type="PROSITE" id="PS50158"/>
    </source>
</evidence>
<name>A0AAD7JLZ1_9AGAR</name>
<feature type="domain" description="CCHC-type" evidence="3">
    <location>
        <begin position="71"/>
        <end position="86"/>
    </location>
</feature>
<keyword evidence="5" id="KW-1185">Reference proteome</keyword>
<dbReference type="PROSITE" id="PS50158">
    <property type="entry name" value="ZF_CCHC"/>
    <property type="match status" value="2"/>
</dbReference>
<evidence type="ECO:0000256" key="2">
    <source>
        <dbReference type="PROSITE-ProRule" id="PRU00047"/>
    </source>
</evidence>
<feature type="domain" description="CCHC-type" evidence="3">
    <location>
        <begin position="100"/>
        <end position="116"/>
    </location>
</feature>
<dbReference type="SMART" id="SM00343">
    <property type="entry name" value="ZnF_C2HC"/>
    <property type="match status" value="3"/>
</dbReference>
<dbReference type="Pfam" id="PF00098">
    <property type="entry name" value="zf-CCHC"/>
    <property type="match status" value="2"/>
</dbReference>
<keyword evidence="1" id="KW-0507">mRNA processing</keyword>
<dbReference type="GO" id="GO:0003723">
    <property type="term" value="F:RNA binding"/>
    <property type="evidence" value="ECO:0007669"/>
    <property type="project" value="InterPro"/>
</dbReference>